<gene>
    <name evidence="3" type="ORF">LCGC14_2932400</name>
</gene>
<comment type="caution">
    <text evidence="3">The sequence shown here is derived from an EMBL/GenBank/DDBJ whole genome shotgun (WGS) entry which is preliminary data.</text>
</comment>
<dbReference type="PROSITE" id="PS50005">
    <property type="entry name" value="TPR"/>
    <property type="match status" value="1"/>
</dbReference>
<keyword evidence="1" id="KW-0677">Repeat</keyword>
<dbReference type="SUPFAM" id="SSF48452">
    <property type="entry name" value="TPR-like"/>
    <property type="match status" value="1"/>
</dbReference>
<dbReference type="PANTHER" id="PTHR44943:SF8">
    <property type="entry name" value="TPR REPEAT-CONTAINING PROTEIN MJ0263"/>
    <property type="match status" value="1"/>
</dbReference>
<evidence type="ECO:0000256" key="2">
    <source>
        <dbReference type="ARBA" id="ARBA00022803"/>
    </source>
</evidence>
<dbReference type="InterPro" id="IPR051685">
    <property type="entry name" value="Ycf3/AcsC/BcsC/TPR_MFPF"/>
</dbReference>
<evidence type="ECO:0000313" key="3">
    <source>
        <dbReference type="EMBL" id="KKK69601.1"/>
    </source>
</evidence>
<dbReference type="InterPro" id="IPR011990">
    <property type="entry name" value="TPR-like_helical_dom_sf"/>
</dbReference>
<dbReference type="EMBL" id="LAZR01058570">
    <property type="protein sequence ID" value="KKK69601.1"/>
    <property type="molecule type" value="Genomic_DNA"/>
</dbReference>
<evidence type="ECO:0000256" key="1">
    <source>
        <dbReference type="ARBA" id="ARBA00022737"/>
    </source>
</evidence>
<reference evidence="3" key="1">
    <citation type="journal article" date="2015" name="Nature">
        <title>Complex archaea that bridge the gap between prokaryotes and eukaryotes.</title>
        <authorList>
            <person name="Spang A."/>
            <person name="Saw J.H."/>
            <person name="Jorgensen S.L."/>
            <person name="Zaremba-Niedzwiedzka K."/>
            <person name="Martijn J."/>
            <person name="Lind A.E."/>
            <person name="van Eijk R."/>
            <person name="Schleper C."/>
            <person name="Guy L."/>
            <person name="Ettema T.J."/>
        </authorList>
    </citation>
    <scope>NUCLEOTIDE SEQUENCE</scope>
</reference>
<dbReference type="InterPro" id="IPR019734">
    <property type="entry name" value="TPR_rpt"/>
</dbReference>
<keyword evidence="2" id="KW-0802">TPR repeat</keyword>
<proteinExistence type="predicted"/>
<organism evidence="3">
    <name type="scientific">marine sediment metagenome</name>
    <dbReference type="NCBI Taxonomy" id="412755"/>
    <lineage>
        <taxon>unclassified sequences</taxon>
        <taxon>metagenomes</taxon>
        <taxon>ecological metagenomes</taxon>
    </lineage>
</organism>
<dbReference type="AlphaFoldDB" id="A0A0F9ABJ1"/>
<accession>A0A0F9ABJ1</accession>
<sequence>MALENYRKVLELNPRHEYAKREINSLKILSSAGHEGTMRSTHYARDYRLRCGRKNYTNSSVCQHCGTAMHSENIDELLKQSIELENAGHFDRALMHFVRINEKDPARAEAYFYRGKAHCAIAEFTNALLCFAKAQELGFKAIQLTMYGLMARSNIDKFTPPNLSPGHLFKVETKHVGVFSDEKSWTANEAALQMLGQYEEAYKCYEKALEIKAKYEPA</sequence>
<dbReference type="PANTHER" id="PTHR44943">
    <property type="entry name" value="CELLULOSE SYNTHASE OPERON PROTEIN C"/>
    <property type="match status" value="1"/>
</dbReference>
<dbReference type="SMART" id="SM00028">
    <property type="entry name" value="TPR"/>
    <property type="match status" value="2"/>
</dbReference>
<protein>
    <submittedName>
        <fullName evidence="3">Uncharacterized protein</fullName>
    </submittedName>
</protein>
<dbReference type="Gene3D" id="1.25.40.10">
    <property type="entry name" value="Tetratricopeptide repeat domain"/>
    <property type="match status" value="1"/>
</dbReference>
<name>A0A0F9ABJ1_9ZZZZ</name>